<dbReference type="RefSeq" id="WP_131172698.1">
    <property type="nucleotide sequence ID" value="NZ_FXTL01000015.1"/>
</dbReference>
<dbReference type="GO" id="GO:0015031">
    <property type="term" value="P:protein transport"/>
    <property type="evidence" value="ECO:0007669"/>
    <property type="project" value="UniProtKB-KW"/>
</dbReference>
<protein>
    <submittedName>
        <fullName evidence="9">Sec-independent protein translocase subunit TatB</fullName>
    </submittedName>
</protein>
<evidence type="ECO:0000256" key="3">
    <source>
        <dbReference type="ARBA" id="ARBA00022692"/>
    </source>
</evidence>
<dbReference type="Proteomes" id="UP000291933">
    <property type="component" value="Unassembled WGS sequence"/>
</dbReference>
<dbReference type="EMBL" id="SDMR01000015">
    <property type="protein sequence ID" value="TBT94309.1"/>
    <property type="molecule type" value="Genomic_DNA"/>
</dbReference>
<dbReference type="InterPro" id="IPR003369">
    <property type="entry name" value="TatA/B/E"/>
</dbReference>
<evidence type="ECO:0000256" key="4">
    <source>
        <dbReference type="ARBA" id="ARBA00022927"/>
    </source>
</evidence>
<dbReference type="Gene3D" id="1.20.5.3310">
    <property type="match status" value="1"/>
</dbReference>
<keyword evidence="4" id="KW-0653">Protein transport</keyword>
<feature type="compositionally biased region" description="Low complexity" evidence="8">
    <location>
        <begin position="114"/>
        <end position="123"/>
    </location>
</feature>
<keyword evidence="3" id="KW-0812">Transmembrane</keyword>
<comment type="caution">
    <text evidence="9">The sequence shown here is derived from an EMBL/GenBank/DDBJ whole genome shotgun (WGS) entry which is preliminary data.</text>
</comment>
<keyword evidence="7" id="KW-0472">Membrane</keyword>
<organism evidence="9 10">
    <name type="scientific">Propioniciclava tarda</name>
    <dbReference type="NCBI Taxonomy" id="433330"/>
    <lineage>
        <taxon>Bacteria</taxon>
        <taxon>Bacillati</taxon>
        <taxon>Actinomycetota</taxon>
        <taxon>Actinomycetes</taxon>
        <taxon>Propionibacteriales</taxon>
        <taxon>Propionibacteriaceae</taxon>
        <taxon>Propioniciclava</taxon>
    </lineage>
</organism>
<dbReference type="GO" id="GO:0016020">
    <property type="term" value="C:membrane"/>
    <property type="evidence" value="ECO:0007669"/>
    <property type="project" value="UniProtKB-ARBA"/>
</dbReference>
<evidence type="ECO:0000313" key="10">
    <source>
        <dbReference type="Proteomes" id="UP000291933"/>
    </source>
</evidence>
<evidence type="ECO:0000256" key="6">
    <source>
        <dbReference type="ARBA" id="ARBA00023010"/>
    </source>
</evidence>
<feature type="region of interest" description="Disordered" evidence="8">
    <location>
        <begin position="113"/>
        <end position="134"/>
    </location>
</feature>
<evidence type="ECO:0000256" key="1">
    <source>
        <dbReference type="ARBA" id="ARBA00004167"/>
    </source>
</evidence>
<evidence type="ECO:0000256" key="7">
    <source>
        <dbReference type="ARBA" id="ARBA00023136"/>
    </source>
</evidence>
<keyword evidence="10" id="KW-1185">Reference proteome</keyword>
<dbReference type="PRINTS" id="PR01506">
    <property type="entry name" value="TATBPROTEIN"/>
</dbReference>
<keyword evidence="6" id="KW-0811">Translocation</keyword>
<comment type="subcellular location">
    <subcellularLocation>
        <location evidence="1">Membrane</location>
        <topology evidence="1">Single-pass membrane protein</topology>
    </subcellularLocation>
</comment>
<feature type="compositionally biased region" description="Pro residues" evidence="8">
    <location>
        <begin position="124"/>
        <end position="134"/>
    </location>
</feature>
<evidence type="ECO:0000256" key="2">
    <source>
        <dbReference type="ARBA" id="ARBA00022448"/>
    </source>
</evidence>
<evidence type="ECO:0000256" key="8">
    <source>
        <dbReference type="SAM" id="MobiDB-lite"/>
    </source>
</evidence>
<keyword evidence="5" id="KW-1133">Transmembrane helix</keyword>
<gene>
    <name evidence="9" type="ORF">ET996_11475</name>
</gene>
<evidence type="ECO:0000256" key="5">
    <source>
        <dbReference type="ARBA" id="ARBA00022989"/>
    </source>
</evidence>
<reference evidence="9 10" key="1">
    <citation type="submission" date="2019-01" db="EMBL/GenBank/DDBJ databases">
        <title>Lactibacter flavus gen. nov., sp. nov., a novel bacterium of the family Propionibacteriaceae isolated from raw milk and dairy products.</title>
        <authorList>
            <person name="Huptas C."/>
            <person name="Wenning M."/>
            <person name="Breitenwieser F."/>
            <person name="Doll E."/>
            <person name="Von Neubeck M."/>
            <person name="Busse H.-J."/>
            <person name="Scherer S."/>
        </authorList>
    </citation>
    <scope>NUCLEOTIDE SEQUENCE [LARGE SCALE GENOMIC DNA]</scope>
    <source>
        <strain evidence="9 10">DSM 22130</strain>
    </source>
</reference>
<dbReference type="OrthoDB" id="3267321at2"/>
<dbReference type="Pfam" id="PF02416">
    <property type="entry name" value="TatA_B_E"/>
    <property type="match status" value="1"/>
</dbReference>
<keyword evidence="2" id="KW-0813">Transport</keyword>
<name>A0A4Q9KKX6_PROTD</name>
<accession>A0A4Q9KKX6</accession>
<dbReference type="AlphaFoldDB" id="A0A4Q9KKX6"/>
<proteinExistence type="predicted"/>
<sequence length="134" mass="14833">MIDFNWTEILALAIIGVIMFGPEKLPEFARKAARVVAYLRRVGNDARGQLRAELGPEFDDLKLSDLNPKNFVGRVLSAEDQQNLLDIRDELKGVGTMASEGLDDVRTNIESQPVDEPVAVPVPAYRPPFDPEAT</sequence>
<dbReference type="NCBIfam" id="NF002377">
    <property type="entry name" value="PRK01371.1-4"/>
    <property type="match status" value="1"/>
</dbReference>
<evidence type="ECO:0000313" key="9">
    <source>
        <dbReference type="EMBL" id="TBT94309.1"/>
    </source>
</evidence>